<evidence type="ECO:0000313" key="2">
    <source>
        <dbReference type="EMBL" id="CQR72433.1"/>
    </source>
</evidence>
<keyword evidence="3" id="KW-1185">Reference proteome</keyword>
<dbReference type="RefSeq" id="WP_021167146.1">
    <property type="nucleotide sequence ID" value="NZ_CTRP01000010.1"/>
</dbReference>
<dbReference type="InterPro" id="IPR029063">
    <property type="entry name" value="SAM-dependent_MTases_sf"/>
</dbReference>
<feature type="domain" description="Methyltransferase type 11" evidence="1">
    <location>
        <begin position="39"/>
        <end position="136"/>
    </location>
</feature>
<dbReference type="Gene3D" id="3.40.50.150">
    <property type="entry name" value="Vaccinia Virus protein VP39"/>
    <property type="match status" value="1"/>
</dbReference>
<keyword evidence="2" id="KW-0808">Transferase</keyword>
<dbReference type="EMBL" id="CTRP01000010">
    <property type="protein sequence ID" value="CQR72433.1"/>
    <property type="molecule type" value="Genomic_DNA"/>
</dbReference>
<dbReference type="Proteomes" id="UP000049855">
    <property type="component" value="Unassembled WGS sequence"/>
</dbReference>
<dbReference type="AlphaFoldDB" id="A0A0U1KZS6"/>
<organism evidence="2 3">
    <name type="scientific">Sporomusa ovata</name>
    <dbReference type="NCBI Taxonomy" id="2378"/>
    <lineage>
        <taxon>Bacteria</taxon>
        <taxon>Bacillati</taxon>
        <taxon>Bacillota</taxon>
        <taxon>Negativicutes</taxon>
        <taxon>Selenomonadales</taxon>
        <taxon>Sporomusaceae</taxon>
        <taxon>Sporomusa</taxon>
    </lineage>
</organism>
<proteinExistence type="predicted"/>
<dbReference type="CDD" id="cd02440">
    <property type="entry name" value="AdoMet_MTases"/>
    <property type="match status" value="1"/>
</dbReference>
<sequence length="209" mass="23468">MNIDAKKYDEIAREVFAPIYPVIAEQIKRKTGIIKGTCLDVGCGSGYLGMALAKITDLTICFFDQSEEMLELVTRKISDNGLTAKARTLLGDVHAIPYSDQSIELVISRGSIFFWEDRSRAFREIYRVLTPGGMAFVGGGFGTPELKMEIIDRIEERNKDSETGNFKAKVGKNISKDNERLFRDELQRAGVETFEIILDDAGLWVVMKK</sequence>
<dbReference type="PANTHER" id="PTHR43591:SF24">
    <property type="entry name" value="2-METHOXY-6-POLYPRENYL-1,4-BENZOQUINOL METHYLASE, MITOCHONDRIAL"/>
    <property type="match status" value="1"/>
</dbReference>
<evidence type="ECO:0000313" key="3">
    <source>
        <dbReference type="Proteomes" id="UP000049855"/>
    </source>
</evidence>
<gene>
    <name evidence="2" type="ORF">SpAn4DRAFT_2893</name>
</gene>
<dbReference type="InterPro" id="IPR013216">
    <property type="entry name" value="Methyltransf_11"/>
</dbReference>
<protein>
    <submittedName>
        <fullName evidence="2">Methlytransferase, UbiE/COQ5 family</fullName>
    </submittedName>
</protein>
<dbReference type="SUPFAM" id="SSF53335">
    <property type="entry name" value="S-adenosyl-L-methionine-dependent methyltransferases"/>
    <property type="match status" value="1"/>
</dbReference>
<dbReference type="GO" id="GO:0008757">
    <property type="term" value="F:S-adenosylmethionine-dependent methyltransferase activity"/>
    <property type="evidence" value="ECO:0007669"/>
    <property type="project" value="InterPro"/>
</dbReference>
<dbReference type="PANTHER" id="PTHR43591">
    <property type="entry name" value="METHYLTRANSFERASE"/>
    <property type="match status" value="1"/>
</dbReference>
<name>A0A0U1KZS6_9FIRM</name>
<accession>A0A0U1KZS6</accession>
<dbReference type="Pfam" id="PF08241">
    <property type="entry name" value="Methyltransf_11"/>
    <property type="match status" value="1"/>
</dbReference>
<reference evidence="3" key="1">
    <citation type="submission" date="2015-03" db="EMBL/GenBank/DDBJ databases">
        <authorList>
            <person name="Nijsse Bart"/>
        </authorList>
    </citation>
    <scope>NUCLEOTIDE SEQUENCE [LARGE SCALE GENOMIC DNA]</scope>
</reference>
<evidence type="ECO:0000259" key="1">
    <source>
        <dbReference type="Pfam" id="PF08241"/>
    </source>
</evidence>